<evidence type="ECO:0000313" key="1">
    <source>
        <dbReference type="EMBL" id="EEB33231.1"/>
    </source>
</evidence>
<dbReference type="EMBL" id="ABXU01000058">
    <property type="protein sequence ID" value="EEB33231.1"/>
    <property type="molecule type" value="Genomic_DNA"/>
</dbReference>
<comment type="caution">
    <text evidence="1">The sequence shown here is derived from an EMBL/GenBank/DDBJ whole genome shotgun (WGS) entry which is preliminary data.</text>
</comment>
<dbReference type="Proteomes" id="UP000003676">
    <property type="component" value="Unassembled WGS sequence"/>
</dbReference>
<proteinExistence type="predicted"/>
<reference evidence="1 2" key="2">
    <citation type="submission" date="2008-10" db="EMBL/GenBank/DDBJ databases">
        <authorList>
            <person name="Fulton L."/>
            <person name="Clifton S."/>
            <person name="Fulton B."/>
            <person name="Xu J."/>
            <person name="Minx P."/>
            <person name="Pepin K.H."/>
            <person name="Johnson M."/>
            <person name="Bhonagiri V."/>
            <person name="Nash W.E."/>
            <person name="Mardis E.R."/>
            <person name="Wilson R.K."/>
        </authorList>
    </citation>
    <scope>NUCLEOTIDE SEQUENCE [LARGE SCALE GENOMIC DNA]</scope>
    <source>
        <strain evidence="1 2">ATCC 29098</strain>
    </source>
</reference>
<gene>
    <name evidence="1" type="ORF">DESPIG_01828</name>
</gene>
<accession>B6WUR7</accession>
<protein>
    <submittedName>
        <fullName evidence="1">Uncharacterized protein</fullName>
    </submittedName>
</protein>
<dbReference type="AlphaFoldDB" id="B6WUR7"/>
<evidence type="ECO:0000313" key="2">
    <source>
        <dbReference type="Proteomes" id="UP000003676"/>
    </source>
</evidence>
<reference evidence="1 2" key="1">
    <citation type="submission" date="2008-10" db="EMBL/GenBank/DDBJ databases">
        <title>Draft genome sequence of Desulvovibrio piger (ATCC 29098).</title>
        <authorList>
            <person name="Sudarsanam P."/>
            <person name="Ley R."/>
            <person name="Guruge J."/>
            <person name="Turnbaugh P.J."/>
            <person name="Mahowald M."/>
            <person name="Liep D."/>
            <person name="Gordon J."/>
        </authorList>
    </citation>
    <scope>NUCLEOTIDE SEQUENCE [LARGE SCALE GENOMIC DNA]</scope>
    <source>
        <strain evidence="1 2">ATCC 29098</strain>
    </source>
</reference>
<organism evidence="1 2">
    <name type="scientific">Desulfovibrio piger ATCC 29098</name>
    <dbReference type="NCBI Taxonomy" id="411464"/>
    <lineage>
        <taxon>Bacteria</taxon>
        <taxon>Pseudomonadati</taxon>
        <taxon>Thermodesulfobacteriota</taxon>
        <taxon>Desulfovibrionia</taxon>
        <taxon>Desulfovibrionales</taxon>
        <taxon>Desulfovibrionaceae</taxon>
        <taxon>Desulfovibrio</taxon>
    </lineage>
</organism>
<name>B6WUR7_9BACT</name>
<dbReference type="HOGENOM" id="CLU_3117182_0_0_7"/>
<sequence length="50" mass="5951">MSLIHLFLLAIYKNFPKRAFLARYLLCIWKTVFPTASPRRDFQTFRQSGS</sequence>